<keyword evidence="2" id="KW-0238">DNA-binding</keyword>
<accession>A0A810C2W2</accession>
<dbReference type="GO" id="GO:0006355">
    <property type="term" value="P:regulation of DNA-templated transcription"/>
    <property type="evidence" value="ECO:0007669"/>
    <property type="project" value="InterPro"/>
</dbReference>
<keyword evidence="3" id="KW-0804">Transcription</keyword>
<dbReference type="PRINTS" id="PR00038">
    <property type="entry name" value="HTHLUXR"/>
</dbReference>
<dbReference type="EMBL" id="AP023098">
    <property type="protein sequence ID" value="BCE83792.1"/>
    <property type="molecule type" value="Genomic_DNA"/>
</dbReference>
<dbReference type="GO" id="GO:0003677">
    <property type="term" value="F:DNA binding"/>
    <property type="evidence" value="ECO:0007669"/>
    <property type="project" value="UniProtKB-KW"/>
</dbReference>
<dbReference type="PANTHER" id="PTHR44688">
    <property type="entry name" value="DNA-BINDING TRANSCRIPTIONAL ACTIVATOR DEVR_DOSR"/>
    <property type="match status" value="1"/>
</dbReference>
<protein>
    <submittedName>
        <fullName evidence="5">Helix-turn-helix transcriptional regulator</fullName>
    </submittedName>
</protein>
<reference evidence="5" key="1">
    <citation type="submission" date="2020-05" db="EMBL/GenBank/DDBJ databases">
        <title>Complete genome sequence of Bradyrhizobium diazoefficiens XF9 isolated from soybean nodule.</title>
        <authorList>
            <person name="Noda R."/>
            <person name="Kakizaki K."/>
            <person name="Minamisawa K."/>
        </authorList>
    </citation>
    <scope>NUCLEOTIDE SEQUENCE</scope>
    <source>
        <strain evidence="5">XF9</strain>
    </source>
</reference>
<proteinExistence type="predicted"/>
<evidence type="ECO:0000256" key="2">
    <source>
        <dbReference type="ARBA" id="ARBA00023125"/>
    </source>
</evidence>
<evidence type="ECO:0000256" key="3">
    <source>
        <dbReference type="ARBA" id="ARBA00023163"/>
    </source>
</evidence>
<evidence type="ECO:0000259" key="4">
    <source>
        <dbReference type="SMART" id="SM00421"/>
    </source>
</evidence>
<sequence>MDRILDLIYDAAGDHELWPAALTAIADLTRSEGGILFGQSVSAEQVYFDFNGRLNSECNRIYQERHMQNPWSLAMEVEPVGRVVLSDEVVALNDLKRTGFYDEVLRPQAIGHNAMIALAARNDFRVAFNICRGNGRGGFEAAERQVFETLAPHLRRSVTLGFRLTGYLALRNAAFDVIDKLTDGVVVMGPRGHVLFANQTACSLEAEGTLKLNPSIGTWSPTHSRRLASLVRSALTGGAGGTASTPSFDSSRLLTVVVVGLRSGELSNLYEARISDAACAAFVIDPLRRETVGAQQLMDAYGLTKAEARVALTASSGRTMAEAGLSLGLSANTVKTHLRRVFAKTNTGGHAGLAALLATIGVVKAADEGARRSE</sequence>
<dbReference type="AlphaFoldDB" id="A0A810C2W2"/>
<dbReference type="InterPro" id="IPR016032">
    <property type="entry name" value="Sig_transdc_resp-reg_C-effctor"/>
</dbReference>
<dbReference type="SUPFAM" id="SSF46894">
    <property type="entry name" value="C-terminal effector domain of the bipartite response regulators"/>
    <property type="match status" value="1"/>
</dbReference>
<dbReference type="InterPro" id="IPR036388">
    <property type="entry name" value="WH-like_DNA-bd_sf"/>
</dbReference>
<dbReference type="SMART" id="SM00421">
    <property type="entry name" value="HTH_LUXR"/>
    <property type="match status" value="1"/>
</dbReference>
<dbReference type="PANTHER" id="PTHR44688:SF16">
    <property type="entry name" value="DNA-BINDING TRANSCRIPTIONAL ACTIVATOR DEVR_DOSR"/>
    <property type="match status" value="1"/>
</dbReference>
<evidence type="ECO:0000256" key="1">
    <source>
        <dbReference type="ARBA" id="ARBA00023015"/>
    </source>
</evidence>
<organism evidence="5">
    <name type="scientific">Bradyrhizobium diazoefficiens</name>
    <dbReference type="NCBI Taxonomy" id="1355477"/>
    <lineage>
        <taxon>Bacteria</taxon>
        <taxon>Pseudomonadati</taxon>
        <taxon>Pseudomonadota</taxon>
        <taxon>Alphaproteobacteria</taxon>
        <taxon>Hyphomicrobiales</taxon>
        <taxon>Nitrobacteraceae</taxon>
        <taxon>Bradyrhizobium</taxon>
    </lineage>
</organism>
<feature type="domain" description="HTH luxR-type" evidence="4">
    <location>
        <begin position="300"/>
        <end position="357"/>
    </location>
</feature>
<keyword evidence="1" id="KW-0805">Transcription regulation</keyword>
<evidence type="ECO:0000313" key="5">
    <source>
        <dbReference type="EMBL" id="BCE83792.1"/>
    </source>
</evidence>
<dbReference type="InterPro" id="IPR000792">
    <property type="entry name" value="Tscrpt_reg_LuxR_C"/>
</dbReference>
<dbReference type="Gene3D" id="1.10.10.10">
    <property type="entry name" value="Winged helix-like DNA-binding domain superfamily/Winged helix DNA-binding domain"/>
    <property type="match status" value="1"/>
</dbReference>
<name>A0A810C2W2_9BRAD</name>
<gene>
    <name evidence="5" type="ORF">XF9B_52130</name>
</gene>